<proteinExistence type="predicted"/>
<dbReference type="EMBL" id="BTTX01000001">
    <property type="protein sequence ID" value="GMU04087.1"/>
    <property type="molecule type" value="Genomic_DNA"/>
</dbReference>
<sequence>MHGGRPSFFQVLHALSLEPLAEALDGHGLAQRLERTGPSARVAFRARETSLSAKRT</sequence>
<comment type="caution">
    <text evidence="1">The sequence shown here is derived from an EMBL/GenBank/DDBJ whole genome shotgun (WGS) entry which is preliminary data.</text>
</comment>
<gene>
    <name evidence="1" type="ORF">ASNO1_03390</name>
</gene>
<reference evidence="1 2" key="1">
    <citation type="journal article" date="2024" name="Arch. Microbiol.">
        <title>Corallococcus caeni sp. nov., a novel myxobacterium isolated from activated sludge.</title>
        <authorList>
            <person name="Tomita S."/>
            <person name="Nakai R."/>
            <person name="Kuroda K."/>
            <person name="Kurashita H."/>
            <person name="Hatamoto M."/>
            <person name="Yamaguchi T."/>
            <person name="Narihiro T."/>
        </authorList>
    </citation>
    <scope>NUCLEOTIDE SEQUENCE [LARGE SCALE GENOMIC DNA]</scope>
    <source>
        <strain evidence="1 2">NO1</strain>
    </source>
</reference>
<organism evidence="1 2">
    <name type="scientific">Corallococcus caeni</name>
    <dbReference type="NCBI Taxonomy" id="3082388"/>
    <lineage>
        <taxon>Bacteria</taxon>
        <taxon>Pseudomonadati</taxon>
        <taxon>Myxococcota</taxon>
        <taxon>Myxococcia</taxon>
        <taxon>Myxococcales</taxon>
        <taxon>Cystobacterineae</taxon>
        <taxon>Myxococcaceae</taxon>
        <taxon>Corallococcus</taxon>
    </lineage>
</organism>
<name>A0ABQ6QJS4_9BACT</name>
<keyword evidence="2" id="KW-1185">Reference proteome</keyword>
<dbReference type="Proteomes" id="UP001342631">
    <property type="component" value="Unassembled WGS sequence"/>
</dbReference>
<accession>A0ABQ6QJS4</accession>
<evidence type="ECO:0000313" key="1">
    <source>
        <dbReference type="EMBL" id="GMU04087.1"/>
    </source>
</evidence>
<protein>
    <submittedName>
        <fullName evidence="1">Uncharacterized protein</fullName>
    </submittedName>
</protein>
<evidence type="ECO:0000313" key="2">
    <source>
        <dbReference type="Proteomes" id="UP001342631"/>
    </source>
</evidence>